<dbReference type="Proteomes" id="UP000286134">
    <property type="component" value="Unassembled WGS sequence"/>
</dbReference>
<proteinExistence type="predicted"/>
<protein>
    <recommendedName>
        <fullName evidence="3">BED-type domain-containing protein</fullName>
    </recommendedName>
</protein>
<keyword evidence="2" id="KW-1185">Reference proteome</keyword>
<evidence type="ECO:0008006" key="3">
    <source>
        <dbReference type="Google" id="ProtNLM"/>
    </source>
</evidence>
<comment type="caution">
    <text evidence="1">The sequence shown here is derived from an EMBL/GenBank/DDBJ whole genome shotgun (WGS) entry which is preliminary data.</text>
</comment>
<dbReference type="EMBL" id="MCFK01004406">
    <property type="protein sequence ID" value="RKF61238.1"/>
    <property type="molecule type" value="Genomic_DNA"/>
</dbReference>
<accession>A0A420HUV7</accession>
<organism evidence="1 2">
    <name type="scientific">Erysiphe neolycopersici</name>
    <dbReference type="NCBI Taxonomy" id="212602"/>
    <lineage>
        <taxon>Eukaryota</taxon>
        <taxon>Fungi</taxon>
        <taxon>Dikarya</taxon>
        <taxon>Ascomycota</taxon>
        <taxon>Pezizomycotina</taxon>
        <taxon>Leotiomycetes</taxon>
        <taxon>Erysiphales</taxon>
        <taxon>Erysiphaceae</taxon>
        <taxon>Erysiphe</taxon>
    </lineage>
</organism>
<evidence type="ECO:0000313" key="2">
    <source>
        <dbReference type="Proteomes" id="UP000286134"/>
    </source>
</evidence>
<dbReference type="STRING" id="212602.A0A420HUV7"/>
<dbReference type="OrthoDB" id="2677621at2759"/>
<reference evidence="1 2" key="1">
    <citation type="journal article" date="2018" name="BMC Genomics">
        <title>Comparative genome analyses reveal sequence features reflecting distinct modes of host-adaptation between dicot and monocot powdery mildew.</title>
        <authorList>
            <person name="Wu Y."/>
            <person name="Ma X."/>
            <person name="Pan Z."/>
            <person name="Kale S.D."/>
            <person name="Song Y."/>
            <person name="King H."/>
            <person name="Zhang Q."/>
            <person name="Presley C."/>
            <person name="Deng X."/>
            <person name="Wei C.I."/>
            <person name="Xiao S."/>
        </authorList>
    </citation>
    <scope>NUCLEOTIDE SEQUENCE [LARGE SCALE GENOMIC DNA]</scope>
    <source>
        <strain evidence="1">UMSG2</strain>
    </source>
</reference>
<sequence>MSIDNRNTSPVTNSSPFESAQMIEAKDREFVVFPERDGTGIAGSGRSTFFQENFLSWWKTTNYGSGRSRLPSSVPNRRGLTIGLDKIWITSTRGHIWPLFRQLAALGNGEPKVRCTICGATLQHPKATHQGSGSLTRHVQGQHSTLTAPGPRTSSAFRLLVDKSMFPNILSSSTRSLEHYENAKRDRRRAFLYFGLSKKLPFNWTEDPATVALISRLGLQIRLPGYKELKSELENYFRDIHTQLSQELKTRFKTSIAIDIRKSQHRLNFLAIVVY</sequence>
<evidence type="ECO:0000313" key="1">
    <source>
        <dbReference type="EMBL" id="RKF61238.1"/>
    </source>
</evidence>
<name>A0A420HUV7_9PEZI</name>
<gene>
    <name evidence="1" type="ORF">OnM2_044045</name>
</gene>
<dbReference type="AlphaFoldDB" id="A0A420HUV7"/>